<feature type="region of interest" description="Disordered" evidence="1">
    <location>
        <begin position="40"/>
        <end position="63"/>
    </location>
</feature>
<proteinExistence type="predicted"/>
<accession>A0A3S5CU72</accession>
<sequence>MDVRPAFSAGLQMLLPGCLTPPSTDEFGDVEKELAILEAKGNERQTKTETGRQEEFQSSKTHLKPVDSPKLHLVSSVCPLSCLSPIVSVTGLSCLNFPPSTSFSGFPSSKTCDSADFISSITSRESTSLDSSANLPPATQCSLSPLSLALPSLIGTPDSTFDAKKLTQNSFGLDAQMAAAEMDRQGKYSSESIM</sequence>
<gene>
    <name evidence="2" type="ORF">PXEA_LOCUS30782</name>
</gene>
<protein>
    <submittedName>
        <fullName evidence="2">Uncharacterized protein</fullName>
    </submittedName>
</protein>
<evidence type="ECO:0000313" key="2">
    <source>
        <dbReference type="EMBL" id="VEL37342.1"/>
    </source>
</evidence>
<reference evidence="2" key="1">
    <citation type="submission" date="2018-11" db="EMBL/GenBank/DDBJ databases">
        <authorList>
            <consortium name="Pathogen Informatics"/>
        </authorList>
    </citation>
    <scope>NUCLEOTIDE SEQUENCE</scope>
</reference>
<evidence type="ECO:0000313" key="3">
    <source>
        <dbReference type="Proteomes" id="UP000784294"/>
    </source>
</evidence>
<name>A0A3S5CU72_9PLAT</name>
<evidence type="ECO:0000256" key="1">
    <source>
        <dbReference type="SAM" id="MobiDB-lite"/>
    </source>
</evidence>
<feature type="compositionally biased region" description="Basic and acidic residues" evidence="1">
    <location>
        <begin position="40"/>
        <end position="57"/>
    </location>
</feature>
<dbReference type="EMBL" id="CAAALY010254685">
    <property type="protein sequence ID" value="VEL37342.1"/>
    <property type="molecule type" value="Genomic_DNA"/>
</dbReference>
<dbReference type="AlphaFoldDB" id="A0A3S5CU72"/>
<comment type="caution">
    <text evidence="2">The sequence shown here is derived from an EMBL/GenBank/DDBJ whole genome shotgun (WGS) entry which is preliminary data.</text>
</comment>
<organism evidence="2 3">
    <name type="scientific">Protopolystoma xenopodis</name>
    <dbReference type="NCBI Taxonomy" id="117903"/>
    <lineage>
        <taxon>Eukaryota</taxon>
        <taxon>Metazoa</taxon>
        <taxon>Spiralia</taxon>
        <taxon>Lophotrochozoa</taxon>
        <taxon>Platyhelminthes</taxon>
        <taxon>Monogenea</taxon>
        <taxon>Polyopisthocotylea</taxon>
        <taxon>Polystomatidea</taxon>
        <taxon>Polystomatidae</taxon>
        <taxon>Protopolystoma</taxon>
    </lineage>
</organism>
<keyword evidence="3" id="KW-1185">Reference proteome</keyword>
<dbReference type="Proteomes" id="UP000784294">
    <property type="component" value="Unassembled WGS sequence"/>
</dbReference>